<proteinExistence type="predicted"/>
<dbReference type="Pfam" id="PF12840">
    <property type="entry name" value="HTH_20"/>
    <property type="match status" value="1"/>
</dbReference>
<sequence>MPSDEGTERLSPRRRAVLDALRGADGPRGVAEVAESLDVHPNTVRFHLDALMTQGHVERTVERPSGRGRPRTVYVAHRGMDRGGERRYGLLARMLLSRLAADGDGAEAAAVDTGRDWGKHLVEQEPAARRPTAAEATARLTAMLADLGFDPRPAGGDGPGPPDRVWLRHCPFLELAEEHGSIVCPLHLGLMQGALAELRAPVSAVRLEPFAEPDACLAHLSATGAA</sequence>
<dbReference type="Gene3D" id="1.10.10.10">
    <property type="entry name" value="Winged helix-like DNA-binding domain superfamily/Winged helix DNA-binding domain"/>
    <property type="match status" value="1"/>
</dbReference>
<reference evidence="2 3" key="1">
    <citation type="submission" date="2024-07" db="EMBL/GenBank/DDBJ databases">
        <title>Whole genome sequencing of Prodigiosin pigment-producing Streptomyces salinarius isolated from rhizosphere soil of Arachis hypogaea.</title>
        <authorList>
            <person name="Vidhya A."/>
            <person name="Ramya S."/>
        </authorList>
    </citation>
    <scope>NUCLEOTIDE SEQUENCE [LARGE SCALE GENOMIC DNA]</scope>
    <source>
        <strain evidence="2 3">VRMG2420</strain>
    </source>
</reference>
<feature type="domain" description="HTH arsR-type" evidence="1">
    <location>
        <begin position="8"/>
        <end position="88"/>
    </location>
</feature>
<protein>
    <submittedName>
        <fullName evidence="2">Helix-turn-helix transcriptional regulator</fullName>
    </submittedName>
</protein>
<keyword evidence="3" id="KW-1185">Reference proteome</keyword>
<dbReference type="SMART" id="SM00418">
    <property type="entry name" value="HTH_ARSR"/>
    <property type="match status" value="1"/>
</dbReference>
<evidence type="ECO:0000313" key="2">
    <source>
        <dbReference type="EMBL" id="MFI7875852.1"/>
    </source>
</evidence>
<gene>
    <name evidence="2" type="ORF">AB4829_35330</name>
</gene>
<comment type="caution">
    <text evidence="2">The sequence shown here is derived from an EMBL/GenBank/DDBJ whole genome shotgun (WGS) entry which is preliminary data.</text>
</comment>
<dbReference type="CDD" id="cd00090">
    <property type="entry name" value="HTH_ARSR"/>
    <property type="match status" value="1"/>
</dbReference>
<name>A0ABW8BLC4_9ACTN</name>
<dbReference type="InterPro" id="IPR036388">
    <property type="entry name" value="WH-like_DNA-bd_sf"/>
</dbReference>
<dbReference type="InterPro" id="IPR036390">
    <property type="entry name" value="WH_DNA-bd_sf"/>
</dbReference>
<evidence type="ECO:0000259" key="1">
    <source>
        <dbReference type="SMART" id="SM00418"/>
    </source>
</evidence>
<dbReference type="Proteomes" id="UP001614264">
    <property type="component" value="Unassembled WGS sequence"/>
</dbReference>
<dbReference type="InterPro" id="IPR011991">
    <property type="entry name" value="ArsR-like_HTH"/>
</dbReference>
<dbReference type="RefSeq" id="WP_233645462.1">
    <property type="nucleotide sequence ID" value="NZ_JAVCWJ010000001.1"/>
</dbReference>
<accession>A0ABW8BLC4</accession>
<dbReference type="SUPFAM" id="SSF46785">
    <property type="entry name" value="Winged helix' DNA-binding domain"/>
    <property type="match status" value="1"/>
</dbReference>
<evidence type="ECO:0000313" key="3">
    <source>
        <dbReference type="Proteomes" id="UP001614264"/>
    </source>
</evidence>
<dbReference type="InterPro" id="IPR001845">
    <property type="entry name" value="HTH_ArsR_DNA-bd_dom"/>
</dbReference>
<dbReference type="EMBL" id="JBITPR010000064">
    <property type="protein sequence ID" value="MFI7875852.1"/>
    <property type="molecule type" value="Genomic_DNA"/>
</dbReference>
<organism evidence="2 3">
    <name type="scientific">Streptomyces salinarius</name>
    <dbReference type="NCBI Taxonomy" id="2762598"/>
    <lineage>
        <taxon>Bacteria</taxon>
        <taxon>Bacillati</taxon>
        <taxon>Actinomycetota</taxon>
        <taxon>Actinomycetes</taxon>
        <taxon>Kitasatosporales</taxon>
        <taxon>Streptomycetaceae</taxon>
        <taxon>Streptomyces</taxon>
    </lineage>
</organism>